<keyword evidence="2" id="KW-1133">Transmembrane helix</keyword>
<gene>
    <name evidence="3" type="ORF">EET67_18640</name>
</gene>
<accession>A0A432V2K2</accession>
<dbReference type="EMBL" id="RKST01000020">
    <property type="protein sequence ID" value="RUM96366.1"/>
    <property type="molecule type" value="Genomic_DNA"/>
</dbReference>
<protein>
    <submittedName>
        <fullName evidence="3">Uncharacterized protein</fullName>
    </submittedName>
</protein>
<evidence type="ECO:0000313" key="3">
    <source>
        <dbReference type="EMBL" id="RUM96366.1"/>
    </source>
</evidence>
<dbReference type="AlphaFoldDB" id="A0A432V2K2"/>
<feature type="region of interest" description="Disordered" evidence="1">
    <location>
        <begin position="146"/>
        <end position="175"/>
    </location>
</feature>
<evidence type="ECO:0000256" key="2">
    <source>
        <dbReference type="SAM" id="Phobius"/>
    </source>
</evidence>
<dbReference type="OrthoDB" id="8074804at2"/>
<comment type="caution">
    <text evidence="3">The sequence shown here is derived from an EMBL/GenBank/DDBJ whole genome shotgun (WGS) entry which is preliminary data.</text>
</comment>
<proteinExistence type="predicted"/>
<organism evidence="3 4">
    <name type="scientific">Borborobacter arsenicus</name>
    <dbReference type="NCBI Taxonomy" id="1851146"/>
    <lineage>
        <taxon>Bacteria</taxon>
        <taxon>Pseudomonadati</taxon>
        <taxon>Pseudomonadota</taxon>
        <taxon>Alphaproteobacteria</taxon>
        <taxon>Hyphomicrobiales</taxon>
        <taxon>Phyllobacteriaceae</taxon>
        <taxon>Borborobacter</taxon>
    </lineage>
</organism>
<dbReference type="RefSeq" id="WP_128628052.1">
    <property type="nucleotide sequence ID" value="NZ_RKST01000020.1"/>
</dbReference>
<name>A0A432V2K2_9HYPH</name>
<reference evidence="3 4" key="1">
    <citation type="submission" date="2018-11" db="EMBL/GenBank/DDBJ databases">
        <title>Pseudaminobacter arsenicus sp. nov., an arsenic-resistant bacterium isolated from arsenic-rich aquifers.</title>
        <authorList>
            <person name="Mu Y."/>
        </authorList>
    </citation>
    <scope>NUCLEOTIDE SEQUENCE [LARGE SCALE GENOMIC DNA]</scope>
    <source>
        <strain evidence="3 4">CB3</strain>
    </source>
</reference>
<evidence type="ECO:0000313" key="4">
    <source>
        <dbReference type="Proteomes" id="UP000281647"/>
    </source>
</evidence>
<keyword evidence="2" id="KW-0472">Membrane</keyword>
<evidence type="ECO:0000256" key="1">
    <source>
        <dbReference type="SAM" id="MobiDB-lite"/>
    </source>
</evidence>
<feature type="transmembrane region" description="Helical" evidence="2">
    <location>
        <begin position="26"/>
        <end position="49"/>
    </location>
</feature>
<keyword evidence="4" id="KW-1185">Reference proteome</keyword>
<sequence>MPTPDVDGELCQLEAQPVVKRNTLPIIALLCGSAMVVTVINAIAAIHLYRASQQMDVVETRLEELAAFEKRMKERLDLVNTGLQSQFDQLNQDLQGRFGELHASMERIGQNLDAVGTSTQVSFADTLIGFENASIDPEPGPMVAENEPDGGSLTASGTADTISRRRPAKAMPAISPAYQRKVMPDGKVYYRKVHGAQ</sequence>
<keyword evidence="2" id="KW-0812">Transmembrane</keyword>
<dbReference type="Proteomes" id="UP000281647">
    <property type="component" value="Unassembled WGS sequence"/>
</dbReference>